<organism evidence="1 2">
    <name type="scientific">Portunus trituberculatus</name>
    <name type="common">Swimming crab</name>
    <name type="synonym">Neptunus trituberculatus</name>
    <dbReference type="NCBI Taxonomy" id="210409"/>
    <lineage>
        <taxon>Eukaryota</taxon>
        <taxon>Metazoa</taxon>
        <taxon>Ecdysozoa</taxon>
        <taxon>Arthropoda</taxon>
        <taxon>Crustacea</taxon>
        <taxon>Multicrustacea</taxon>
        <taxon>Malacostraca</taxon>
        <taxon>Eumalacostraca</taxon>
        <taxon>Eucarida</taxon>
        <taxon>Decapoda</taxon>
        <taxon>Pleocyemata</taxon>
        <taxon>Brachyura</taxon>
        <taxon>Eubrachyura</taxon>
        <taxon>Portunoidea</taxon>
        <taxon>Portunidae</taxon>
        <taxon>Portuninae</taxon>
        <taxon>Portunus</taxon>
    </lineage>
</organism>
<keyword evidence="2" id="KW-1185">Reference proteome</keyword>
<protein>
    <submittedName>
        <fullName evidence="1">Uncharacterized protein</fullName>
    </submittedName>
</protein>
<gene>
    <name evidence="1" type="ORF">E2C01_036700</name>
</gene>
<reference evidence="1 2" key="1">
    <citation type="submission" date="2019-05" db="EMBL/GenBank/DDBJ databases">
        <title>Another draft genome of Portunus trituberculatus and its Hox gene families provides insights of decapod evolution.</title>
        <authorList>
            <person name="Jeong J.-H."/>
            <person name="Song I."/>
            <person name="Kim S."/>
            <person name="Choi T."/>
            <person name="Kim D."/>
            <person name="Ryu S."/>
            <person name="Kim W."/>
        </authorList>
    </citation>
    <scope>NUCLEOTIDE SEQUENCE [LARGE SCALE GENOMIC DNA]</scope>
    <source>
        <tissue evidence="1">Muscle</tissue>
    </source>
</reference>
<evidence type="ECO:0000313" key="1">
    <source>
        <dbReference type="EMBL" id="MPC43064.1"/>
    </source>
</evidence>
<comment type="caution">
    <text evidence="1">The sequence shown here is derived from an EMBL/GenBank/DDBJ whole genome shotgun (WGS) entry which is preliminary data.</text>
</comment>
<accession>A0A5B7FF12</accession>
<dbReference type="AlphaFoldDB" id="A0A5B7FF12"/>
<dbReference type="Proteomes" id="UP000324222">
    <property type="component" value="Unassembled WGS sequence"/>
</dbReference>
<proteinExistence type="predicted"/>
<evidence type="ECO:0000313" key="2">
    <source>
        <dbReference type="Proteomes" id="UP000324222"/>
    </source>
</evidence>
<dbReference type="EMBL" id="VSRR010005670">
    <property type="protein sequence ID" value="MPC43064.1"/>
    <property type="molecule type" value="Genomic_DNA"/>
</dbReference>
<sequence length="213" mass="23285">MLLLLLDMVSDADRPQPFITSLRGGESVFLPHLVQGNILHHAPALPHSTLKYSAAPQHGGRRWHYRYSLLIVEGKNEGVKSTVARKKVTAHFDDSRSVRGRLLPPGVCPGRGGGGGATVTVATWHTLMAFLHTSTKQITCHGTWRDAILDCTDGLASPRHTGHPRPDTTALICPVILMTLRSTHYTAQPQRERTERGFTAVRRTGRAGTAPSH</sequence>
<name>A0A5B7FF12_PORTR</name>